<feature type="domain" description="Fibrinogen C-terminal" evidence="1">
    <location>
        <begin position="27"/>
        <end position="205"/>
    </location>
</feature>
<organism evidence="2">
    <name type="scientific">Anopheles atroparvus</name>
    <name type="common">European mosquito</name>
    <dbReference type="NCBI Taxonomy" id="41427"/>
    <lineage>
        <taxon>Eukaryota</taxon>
        <taxon>Metazoa</taxon>
        <taxon>Ecdysozoa</taxon>
        <taxon>Arthropoda</taxon>
        <taxon>Hexapoda</taxon>
        <taxon>Insecta</taxon>
        <taxon>Pterygota</taxon>
        <taxon>Neoptera</taxon>
        <taxon>Endopterygota</taxon>
        <taxon>Diptera</taxon>
        <taxon>Nematocera</taxon>
        <taxon>Culicoidea</taxon>
        <taxon>Culicidae</taxon>
        <taxon>Anophelinae</taxon>
        <taxon>Anopheles</taxon>
    </lineage>
</organism>
<dbReference type="InterPro" id="IPR050373">
    <property type="entry name" value="Fibrinogen_C-term_domain"/>
</dbReference>
<evidence type="ECO:0000259" key="1">
    <source>
        <dbReference type="PROSITE" id="PS51406"/>
    </source>
</evidence>
<evidence type="ECO:0000313" key="2">
    <source>
        <dbReference type="EnsemblMetazoa" id="AATE013360-PA.1"/>
    </source>
</evidence>
<dbReference type="InterPro" id="IPR014716">
    <property type="entry name" value="Fibrinogen_a/b/g_C_1"/>
</dbReference>
<dbReference type="InterPro" id="IPR002181">
    <property type="entry name" value="Fibrinogen_a/b/g_C_dom"/>
</dbReference>
<dbReference type="CDD" id="cd00087">
    <property type="entry name" value="FReD"/>
    <property type="match status" value="2"/>
</dbReference>
<dbReference type="PROSITE" id="PS00514">
    <property type="entry name" value="FIBRINOGEN_C_1"/>
    <property type="match status" value="1"/>
</dbReference>
<dbReference type="NCBIfam" id="NF040941">
    <property type="entry name" value="GGGWT_bact"/>
    <property type="match status" value="2"/>
</dbReference>
<dbReference type="PANTHER" id="PTHR19143">
    <property type="entry name" value="FIBRINOGEN/TENASCIN/ANGIOPOEITIN"/>
    <property type="match status" value="1"/>
</dbReference>
<dbReference type="SUPFAM" id="SSF56496">
    <property type="entry name" value="Fibrinogen C-terminal domain-like"/>
    <property type="match status" value="2"/>
</dbReference>
<dbReference type="EnsemblMetazoa" id="AATE013360-RA">
    <property type="protein sequence ID" value="AATE013360-PA.1"/>
    <property type="gene ID" value="AATE013360"/>
</dbReference>
<dbReference type="Pfam" id="PF00147">
    <property type="entry name" value="Fibrinogen_C"/>
    <property type="match status" value="2"/>
</dbReference>
<accession>A0A182J8G3</accession>
<dbReference type="PROSITE" id="PS51406">
    <property type="entry name" value="FIBRINOGEN_C_2"/>
    <property type="match status" value="2"/>
</dbReference>
<feature type="domain" description="Fibrinogen C-terminal" evidence="1">
    <location>
        <begin position="239"/>
        <end position="451"/>
    </location>
</feature>
<dbReference type="InterPro" id="IPR036056">
    <property type="entry name" value="Fibrinogen-like_C"/>
</dbReference>
<protein>
    <recommendedName>
        <fullName evidence="1">Fibrinogen C-terminal domain-containing protein</fullName>
    </recommendedName>
</protein>
<dbReference type="Gene3D" id="3.90.215.10">
    <property type="entry name" value="Gamma Fibrinogen, chain A, domain 1"/>
    <property type="match status" value="2"/>
</dbReference>
<proteinExistence type="predicted"/>
<dbReference type="VEuPathDB" id="VectorBase:AATE013360"/>
<dbReference type="SMART" id="SM00186">
    <property type="entry name" value="FBG"/>
    <property type="match status" value="2"/>
</dbReference>
<dbReference type="InterPro" id="IPR020837">
    <property type="entry name" value="Fibrinogen_CS"/>
</dbReference>
<dbReference type="EMBL" id="AXCP01009509">
    <property type="status" value="NOT_ANNOTATED_CDS"/>
    <property type="molecule type" value="Genomic_DNA"/>
</dbReference>
<dbReference type="EMBL" id="AXCP01009510">
    <property type="status" value="NOT_ANNOTATED_CDS"/>
    <property type="molecule type" value="Genomic_DNA"/>
</dbReference>
<dbReference type="STRING" id="41427.A0A182J8G3"/>
<sequence>MRKEIAQLAVKQNLSKNALLLLAQQDPRRKGPLISCKEAPVNSSGVYALQVDEKDTPFEAFCEQTSFGGGWLVIQYRFDGSLDFYRSWAEYRDGFGSVYQEFWIGLERLHQLTGRRSYELMVEMKDFVGTYKYAHYKEFAIGSQTEQYTLKKLGTYDGTAGDSLSHHQGAKFTTKDKDNDENGANCAAAYEGAWWYRNCHASNLNACANHEQMRKEIAQLAVKQNLSKNALLLLAQQDPRRKGALLSCKEAPGNTSGVYSLQVTEKDTPFEAFCEQTSFGGGWLVIQYRFDGALDFYRSWAEYRDGFGSVYQEFWIGLERLHQLTSRKSYELMVEMKDFVGTYKYAHYKEFTIGSETEQYTLKKLGAYNGTAGDSLTYHKSAKFTTKDRDNDEHGSNCAVLFEGAWWYKSCHESNLNGKYMNKDDAKSMCWKRFNSNYQGSAYARMMIREL</sequence>
<reference evidence="2" key="1">
    <citation type="submission" date="2022-08" db="UniProtKB">
        <authorList>
            <consortium name="EnsemblMetazoa"/>
        </authorList>
    </citation>
    <scope>IDENTIFICATION</scope>
    <source>
        <strain evidence="2">EBRO</strain>
    </source>
</reference>
<dbReference type="PANTHER" id="PTHR19143:SF327">
    <property type="entry name" value="FI21813P1-RELATED"/>
    <property type="match status" value="1"/>
</dbReference>
<dbReference type="AlphaFoldDB" id="A0A182J8G3"/>
<dbReference type="GO" id="GO:0005615">
    <property type="term" value="C:extracellular space"/>
    <property type="evidence" value="ECO:0007669"/>
    <property type="project" value="TreeGrafter"/>
</dbReference>
<name>A0A182J8G3_ANOAO</name>